<dbReference type="InterPro" id="IPR016047">
    <property type="entry name" value="M23ase_b-sheet_dom"/>
</dbReference>
<dbReference type="Proteomes" id="UP000244168">
    <property type="component" value="Unassembled WGS sequence"/>
</dbReference>
<keyword evidence="2" id="KW-0472">Membrane</keyword>
<dbReference type="Pfam" id="PF01551">
    <property type="entry name" value="Peptidase_M23"/>
    <property type="match status" value="1"/>
</dbReference>
<accession>A0A2T5JEL6</accession>
<keyword evidence="1" id="KW-0732">Signal</keyword>
<gene>
    <name evidence="4" type="ORF">C8P68_101110</name>
</gene>
<evidence type="ECO:0000256" key="1">
    <source>
        <dbReference type="ARBA" id="ARBA00022729"/>
    </source>
</evidence>
<sequence>MFRNRKPTSFSTIIVVNKNQEESKSLRIRTSHLKWLRHYALGLVALFAVLVGTVIYLVKSNRQTEAEKQQLLAQISTIKTKVVEAPAVSNAKLTDADTAQNYIQSIQAKLKKINDYLQKRGLSQFSIKAIGGGEKSANLSANEQYASYNEYLSRLVNSVAFTPMGYPRVSAIRSIFGYRSDPFDGERAEYHPGLDFSGHRGDIVKATADGKVEHAGWNNGYGNCIIIKHKNNFETLYGHLSRIDVREGETISTGQVIGRVGSTGHSTGPHLHYEVRVNGKPVNPAKFLSLNAK</sequence>
<dbReference type="RefSeq" id="WP_107826321.1">
    <property type="nucleotide sequence ID" value="NZ_CP160205.1"/>
</dbReference>
<comment type="caution">
    <text evidence="4">The sequence shown here is derived from an EMBL/GenBank/DDBJ whole genome shotgun (WGS) entry which is preliminary data.</text>
</comment>
<dbReference type="InterPro" id="IPR050570">
    <property type="entry name" value="Cell_wall_metabolism_enzyme"/>
</dbReference>
<name>A0A2T5JEL6_9SPHI</name>
<protein>
    <submittedName>
        <fullName evidence="4">Murein DD-endopeptidase MepM/ murein hydrolase activator NlpD</fullName>
    </submittedName>
</protein>
<feature type="domain" description="M23ase beta-sheet core" evidence="3">
    <location>
        <begin position="190"/>
        <end position="284"/>
    </location>
</feature>
<dbReference type="FunFam" id="2.70.70.10:FF:000006">
    <property type="entry name" value="M23 family peptidase"/>
    <property type="match status" value="1"/>
</dbReference>
<evidence type="ECO:0000256" key="2">
    <source>
        <dbReference type="SAM" id="Phobius"/>
    </source>
</evidence>
<dbReference type="AlphaFoldDB" id="A0A2T5JEL6"/>
<proteinExistence type="predicted"/>
<evidence type="ECO:0000313" key="5">
    <source>
        <dbReference type="Proteomes" id="UP000244168"/>
    </source>
</evidence>
<dbReference type="CDD" id="cd12797">
    <property type="entry name" value="M23_peptidase"/>
    <property type="match status" value="1"/>
</dbReference>
<evidence type="ECO:0000259" key="3">
    <source>
        <dbReference type="Pfam" id="PF01551"/>
    </source>
</evidence>
<keyword evidence="4" id="KW-0378">Hydrolase</keyword>
<feature type="transmembrane region" description="Helical" evidence="2">
    <location>
        <begin position="39"/>
        <end position="58"/>
    </location>
</feature>
<dbReference type="SUPFAM" id="SSF51261">
    <property type="entry name" value="Duplicated hybrid motif"/>
    <property type="match status" value="1"/>
</dbReference>
<dbReference type="GO" id="GO:0004222">
    <property type="term" value="F:metalloendopeptidase activity"/>
    <property type="evidence" value="ECO:0007669"/>
    <property type="project" value="TreeGrafter"/>
</dbReference>
<keyword evidence="2" id="KW-0812">Transmembrane</keyword>
<keyword evidence="2" id="KW-1133">Transmembrane helix</keyword>
<dbReference type="OrthoDB" id="9810477at2"/>
<keyword evidence="5" id="KW-1185">Reference proteome</keyword>
<dbReference type="InterPro" id="IPR011055">
    <property type="entry name" value="Dup_hybrid_motif"/>
</dbReference>
<dbReference type="PANTHER" id="PTHR21666:SF289">
    <property type="entry name" value="L-ALA--D-GLU ENDOPEPTIDASE"/>
    <property type="match status" value="1"/>
</dbReference>
<organism evidence="4 5">
    <name type="scientific">Mucilaginibacter yixingensis</name>
    <dbReference type="NCBI Taxonomy" id="1295612"/>
    <lineage>
        <taxon>Bacteria</taxon>
        <taxon>Pseudomonadati</taxon>
        <taxon>Bacteroidota</taxon>
        <taxon>Sphingobacteriia</taxon>
        <taxon>Sphingobacteriales</taxon>
        <taxon>Sphingobacteriaceae</taxon>
        <taxon>Mucilaginibacter</taxon>
    </lineage>
</organism>
<evidence type="ECO:0000313" key="4">
    <source>
        <dbReference type="EMBL" id="PTR00881.1"/>
    </source>
</evidence>
<dbReference type="EMBL" id="QAOQ01000001">
    <property type="protein sequence ID" value="PTR00881.1"/>
    <property type="molecule type" value="Genomic_DNA"/>
</dbReference>
<reference evidence="4 5" key="1">
    <citation type="submission" date="2018-04" db="EMBL/GenBank/DDBJ databases">
        <title>Genomic Encyclopedia of Archaeal and Bacterial Type Strains, Phase II (KMG-II): from individual species to whole genera.</title>
        <authorList>
            <person name="Goeker M."/>
        </authorList>
    </citation>
    <scope>NUCLEOTIDE SEQUENCE [LARGE SCALE GENOMIC DNA]</scope>
    <source>
        <strain evidence="4 5">DSM 26809</strain>
    </source>
</reference>
<dbReference type="Gene3D" id="2.70.70.10">
    <property type="entry name" value="Glucose Permease (Domain IIA)"/>
    <property type="match status" value="1"/>
</dbReference>
<dbReference type="PANTHER" id="PTHR21666">
    <property type="entry name" value="PEPTIDASE-RELATED"/>
    <property type="match status" value="1"/>
</dbReference>